<reference evidence="2" key="1">
    <citation type="submission" date="2020-07" db="EMBL/GenBank/DDBJ databases">
        <title>The High-quality genome of the commercially important snow crab, Chionoecetes opilio.</title>
        <authorList>
            <person name="Jeong J.-H."/>
            <person name="Ryu S."/>
        </authorList>
    </citation>
    <scope>NUCLEOTIDE SEQUENCE</scope>
    <source>
        <strain evidence="2">MADBK_172401_WGS</strain>
        <tissue evidence="2">Digestive gland</tissue>
    </source>
</reference>
<accession>A0A8J4XRN2</accession>
<keyword evidence="3" id="KW-1185">Reference proteome</keyword>
<sequence length="174" mass="19698">MRLLGPSPVVSVGLSHHRVHLIAAGVQNSTYRSRTCKPFRLSITPSRRPPFTHQCLCCGATRHTTRPTVARNRHPKIATCKENVDRLEKLFLGDTSCALCFAMVRKSPTTRDERSRLTRSPSARHTPPAVHVPPSVPSPLLTRVRRQLGRRCLTRHHRAVPACEPPEWWLQNGW</sequence>
<dbReference type="Proteomes" id="UP000770661">
    <property type="component" value="Unassembled WGS sequence"/>
</dbReference>
<comment type="caution">
    <text evidence="2">The sequence shown here is derived from an EMBL/GenBank/DDBJ whole genome shotgun (WGS) entry which is preliminary data.</text>
</comment>
<feature type="region of interest" description="Disordered" evidence="1">
    <location>
        <begin position="110"/>
        <end position="138"/>
    </location>
</feature>
<evidence type="ECO:0000256" key="1">
    <source>
        <dbReference type="SAM" id="MobiDB-lite"/>
    </source>
</evidence>
<name>A0A8J4XRN2_CHIOP</name>
<protein>
    <submittedName>
        <fullName evidence="2">Uncharacterized protein</fullName>
    </submittedName>
</protein>
<dbReference type="EMBL" id="JACEEZ010021448">
    <property type="protein sequence ID" value="KAG0713481.1"/>
    <property type="molecule type" value="Genomic_DNA"/>
</dbReference>
<organism evidence="2 3">
    <name type="scientific">Chionoecetes opilio</name>
    <name type="common">Atlantic snow crab</name>
    <name type="synonym">Cancer opilio</name>
    <dbReference type="NCBI Taxonomy" id="41210"/>
    <lineage>
        <taxon>Eukaryota</taxon>
        <taxon>Metazoa</taxon>
        <taxon>Ecdysozoa</taxon>
        <taxon>Arthropoda</taxon>
        <taxon>Crustacea</taxon>
        <taxon>Multicrustacea</taxon>
        <taxon>Malacostraca</taxon>
        <taxon>Eumalacostraca</taxon>
        <taxon>Eucarida</taxon>
        <taxon>Decapoda</taxon>
        <taxon>Pleocyemata</taxon>
        <taxon>Brachyura</taxon>
        <taxon>Eubrachyura</taxon>
        <taxon>Majoidea</taxon>
        <taxon>Majidae</taxon>
        <taxon>Chionoecetes</taxon>
    </lineage>
</organism>
<gene>
    <name evidence="2" type="ORF">GWK47_016164</name>
</gene>
<evidence type="ECO:0000313" key="2">
    <source>
        <dbReference type="EMBL" id="KAG0713481.1"/>
    </source>
</evidence>
<proteinExistence type="predicted"/>
<evidence type="ECO:0000313" key="3">
    <source>
        <dbReference type="Proteomes" id="UP000770661"/>
    </source>
</evidence>
<dbReference type="AlphaFoldDB" id="A0A8J4XRN2"/>